<feature type="region of interest" description="Disordered" evidence="10">
    <location>
        <begin position="269"/>
        <end position="288"/>
    </location>
</feature>
<proteinExistence type="inferred from homology"/>
<dbReference type="Pfam" id="PF13323">
    <property type="entry name" value="HPIH"/>
    <property type="match status" value="1"/>
</dbReference>
<feature type="domain" description="SSD" evidence="11">
    <location>
        <begin position="175"/>
        <end position="359"/>
    </location>
</feature>
<feature type="region of interest" description="Disordered" evidence="10">
    <location>
        <begin position="547"/>
        <end position="567"/>
    </location>
</feature>
<dbReference type="InterPro" id="IPR023074">
    <property type="entry name" value="HMG_CoA_Rdtase_cat_sf"/>
</dbReference>
<evidence type="ECO:0000256" key="9">
    <source>
        <dbReference type="RuleBase" id="RU361219"/>
    </source>
</evidence>
<organism evidence="12">
    <name type="scientific">Blastobotrys adeninivorans</name>
    <name type="common">Yeast</name>
    <name type="synonym">Arxula adeninivorans</name>
    <dbReference type="NCBI Taxonomy" id="409370"/>
    <lineage>
        <taxon>Eukaryota</taxon>
        <taxon>Fungi</taxon>
        <taxon>Dikarya</taxon>
        <taxon>Ascomycota</taxon>
        <taxon>Saccharomycotina</taxon>
        <taxon>Dipodascomycetes</taxon>
        <taxon>Dipodascales</taxon>
        <taxon>Trichomonascaceae</taxon>
        <taxon>Blastobotrys</taxon>
    </lineage>
</organism>
<dbReference type="PROSITE" id="PS01192">
    <property type="entry name" value="HMG_COA_REDUCTASE_3"/>
    <property type="match status" value="1"/>
</dbReference>
<dbReference type="Pfam" id="PF12349">
    <property type="entry name" value="Sterol-sensing"/>
    <property type="match status" value="1"/>
</dbReference>
<dbReference type="FunFam" id="3.90.770.10:FF:000001">
    <property type="entry name" value="3-hydroxy-3-methylglutaryl coenzyme A reductase"/>
    <property type="match status" value="1"/>
</dbReference>
<evidence type="ECO:0000313" key="12">
    <source>
        <dbReference type="EMBL" id="CDP38722.1"/>
    </source>
</evidence>
<dbReference type="Gene3D" id="3.30.70.420">
    <property type="entry name" value="Hydroxymethylglutaryl-CoA reductase, class I/II, NAD/NADP-binding domain"/>
    <property type="match status" value="1"/>
</dbReference>
<feature type="transmembrane region" description="Helical" evidence="9">
    <location>
        <begin position="234"/>
        <end position="256"/>
    </location>
</feature>
<keyword evidence="8 9" id="KW-0472">Membrane</keyword>
<feature type="transmembrane region" description="Helical" evidence="9">
    <location>
        <begin position="313"/>
        <end position="335"/>
    </location>
</feature>
<sequence>MQSVFNGAAYVAAQSAKWPVHTIVAISVLASTAYFSILDLSVPYATSSMSVSYYHPASPGAPQSIQNLSSWSLVTDPLNVDGEAKHLIAAKLVFSGASEATIPDVPNTIAGDQPYERQIIMEESEFESWVESISVVGTGSAHDTWKLRSSFSWTVWARWTAHKLLDLIRQAETFDVAVMVAAYMAMHYTFFSLFASMRRLGSKFWLATSVLLSSTFAFMFAFVTIHAMGIPVSLVSLLEGLPFLVVTVGFETKVALTRRALRKVQGASSSFTSAPSSPSKSSDSSSPINASTPIHKVVGSIVKDDGFKIFRDYAIEIIALVAAAYSGVDGLWQFAMLSAWILFYDLVLVLTFYSAILAVKVEINKIKRNESVRIALEEDGVSHRVAESVADTSMKVSETELTRPLRTGGISIFKFSMIAGFVLLNLVQLTSYPVNVFSTRGSGRTLGEFHLTEMSSSFSSSSGTVITVIPPLVFEHALLSVRFEDMVTRFLTSWTSIIGDPIISKCVVLVLAGSIVLNGYLFNVARNPVVKVIEKEVEKRVPVLVEKETPSTTTSDSEGENDYGLEVRAGRRDAASTTVAKRSLEDSIAIMKGGMTKQLTDEEVTELCVAGKLPLYALEKQLGDTTRAVFVRRAVVSRLSTTKTLETSELPYLHYDYDRVLGACCENVIGYMPVPVGIAGPLIIDSKPYFIPMATTEGCLVASAMRGCKALNAGGGVTTVLTNDGMTRGPCVSFSSLSRAGAAKIWLDSEEGQKSLKKAFDSTSRFARLQSVKTAMAGTLLYIRFKTTTGDAMGMNMISKGVEHALKHMVENCGFEDMEVVSVSGNYCIDKKAAAINWIEGRGKSVVAETVVPANVVRSVLKSDVDALVELNVSKNLVGSAMAGAVGGFNAHASNLVTAIYLATGQDPAQNVESSNCMTLMKKNADGDLQISVSMPSIEVGTIGGGTILEPQGAVLDMLGIRGPHATNPGENSRQLARIVAAGVMAGELSLMSALAAGHLVQSHMTHNRSKAPTPAQGRSTADIQRLNEGSKICIKS</sequence>
<dbReference type="AlphaFoldDB" id="A0A060TIU1"/>
<dbReference type="Gene3D" id="1.10.3270.10">
    <property type="entry name" value="HMGR, N-terminal domain"/>
    <property type="match status" value="1"/>
</dbReference>
<dbReference type="InterPro" id="IPR053958">
    <property type="entry name" value="HMGCR/SNAP/NPC1-like_SSD"/>
</dbReference>
<name>A0A060TIU1_BLAAD</name>
<evidence type="ECO:0000259" key="11">
    <source>
        <dbReference type="PROSITE" id="PS50156"/>
    </source>
</evidence>
<feature type="transmembrane region" description="Helical" evidence="9">
    <location>
        <begin position="176"/>
        <end position="197"/>
    </location>
</feature>
<dbReference type="GO" id="GO:0008299">
    <property type="term" value="P:isoprenoid biosynthetic process"/>
    <property type="evidence" value="ECO:0007669"/>
    <property type="project" value="InterPro"/>
</dbReference>
<dbReference type="GO" id="GO:0005789">
    <property type="term" value="C:endoplasmic reticulum membrane"/>
    <property type="evidence" value="ECO:0007669"/>
    <property type="project" value="UniProtKB-SubCell"/>
</dbReference>
<dbReference type="InterPro" id="IPR009023">
    <property type="entry name" value="HMG_CoA_Rdtase_NAD(P)-bd_sf"/>
</dbReference>
<reference evidence="12" key="2">
    <citation type="submission" date="2014-06" db="EMBL/GenBank/DDBJ databases">
        <title>The complete genome of Blastobotrys (Arxula) adeninivorans LS3 - a yeast of biotechnological interest.</title>
        <authorList>
            <person name="Kunze G."/>
            <person name="Gaillardin C."/>
            <person name="Czernicka M."/>
            <person name="Durrens P."/>
            <person name="Martin T."/>
            <person name="Boer E."/>
            <person name="Gabaldon T."/>
            <person name="Cruz J."/>
            <person name="Talla E."/>
            <person name="Marck C."/>
            <person name="Goffeau A."/>
            <person name="Barbe V."/>
            <person name="Baret P."/>
            <person name="Baronian K."/>
            <person name="Beier S."/>
            <person name="Bleykasten C."/>
            <person name="Bode R."/>
            <person name="Casaregola S."/>
            <person name="Despons L."/>
            <person name="Fairhead C."/>
            <person name="Giersberg M."/>
            <person name="Gierski P."/>
            <person name="Hahnel U."/>
            <person name="Hartmann A."/>
            <person name="Jankowska D."/>
            <person name="Jubin C."/>
            <person name="Jung P."/>
            <person name="Lafontaine I."/>
            <person name="Leh-Louis V."/>
            <person name="Lemaire M."/>
            <person name="Marcet-Houben M."/>
            <person name="Mascher M."/>
            <person name="Morel G."/>
            <person name="Richard G.-F."/>
            <person name="Riechen J."/>
            <person name="Sacerdot C."/>
            <person name="Sarkar A."/>
            <person name="Savel G."/>
            <person name="Schacherer J."/>
            <person name="Sherman D."/>
            <person name="Straub M.-L."/>
            <person name="Stein N."/>
            <person name="Thierry A."/>
            <person name="Trautwein-Schult A."/>
            <person name="Westhof E."/>
            <person name="Worch S."/>
            <person name="Dujon B."/>
            <person name="Souciet J.-L."/>
            <person name="Wincker P."/>
            <person name="Scholz U."/>
            <person name="Neuveglise N."/>
        </authorList>
    </citation>
    <scope>NUCLEOTIDE SEQUENCE</scope>
    <source>
        <strain evidence="12">LS3</strain>
    </source>
</reference>
<dbReference type="NCBIfam" id="TIGR00533">
    <property type="entry name" value="HMG_CoA_R_NADP"/>
    <property type="match status" value="1"/>
</dbReference>
<dbReference type="InterPro" id="IPR009029">
    <property type="entry name" value="HMG_CoA_Rdtase_sub-bd_dom_sf"/>
</dbReference>
<dbReference type="GO" id="GO:0004420">
    <property type="term" value="F:hydroxymethylglutaryl-CoA reductase (NADPH) activity"/>
    <property type="evidence" value="ECO:0007669"/>
    <property type="project" value="UniProtKB-EC"/>
</dbReference>
<dbReference type="InterPro" id="IPR004554">
    <property type="entry name" value="HMG_CoA_Rdtase_eu_arc"/>
</dbReference>
<dbReference type="InterPro" id="IPR023282">
    <property type="entry name" value="HMG_CoA_Rdtase_N"/>
</dbReference>
<evidence type="ECO:0000256" key="7">
    <source>
        <dbReference type="ARBA" id="ARBA00023002"/>
    </source>
</evidence>
<accession>A0A060TIU1</accession>
<protein>
    <recommendedName>
        <fullName evidence="9">3-hydroxy-3-methylglutaryl coenzyme A reductase</fullName>
        <shortName evidence="9">HMG-CoA reductase</shortName>
        <ecNumber evidence="9">1.1.1.34</ecNumber>
    </recommendedName>
</protein>
<dbReference type="GO" id="GO:0005778">
    <property type="term" value="C:peroxisomal membrane"/>
    <property type="evidence" value="ECO:0007669"/>
    <property type="project" value="TreeGrafter"/>
</dbReference>
<evidence type="ECO:0000256" key="6">
    <source>
        <dbReference type="ARBA" id="ARBA00022989"/>
    </source>
</evidence>
<keyword evidence="7 9" id="KW-0560">Oxidoreductase</keyword>
<dbReference type="CDD" id="cd00643">
    <property type="entry name" value="HMG-CoA_reductase_classI"/>
    <property type="match status" value="1"/>
</dbReference>
<dbReference type="SUPFAM" id="SSF56542">
    <property type="entry name" value="Substrate-binding domain of HMG-CoA reductase"/>
    <property type="match status" value="1"/>
</dbReference>
<keyword evidence="4 9" id="KW-0256">Endoplasmic reticulum</keyword>
<dbReference type="FunFam" id="3.30.70.420:FF:000001">
    <property type="entry name" value="3-hydroxy-3-methylglutaryl coenzyme A reductase"/>
    <property type="match status" value="1"/>
</dbReference>
<comment type="subcellular location">
    <subcellularLocation>
        <location evidence="1 9">Endoplasmic reticulum membrane</location>
        <topology evidence="1 9">Multi-pass membrane protein</topology>
    </subcellularLocation>
</comment>
<dbReference type="PhylomeDB" id="A0A060TIU1"/>
<evidence type="ECO:0000256" key="8">
    <source>
        <dbReference type="ARBA" id="ARBA00023136"/>
    </source>
</evidence>
<dbReference type="PROSITE" id="PS00066">
    <property type="entry name" value="HMG_COA_REDUCTASE_1"/>
    <property type="match status" value="1"/>
</dbReference>
<dbReference type="EMBL" id="HG937694">
    <property type="protein sequence ID" value="CDP38722.1"/>
    <property type="molecule type" value="Genomic_DNA"/>
</dbReference>
<dbReference type="Gene3D" id="3.90.770.10">
    <property type="entry name" value="3-hydroxy-3-methylglutaryl-coenzyme A Reductase, Chain A, domain 2"/>
    <property type="match status" value="1"/>
</dbReference>
<dbReference type="PRINTS" id="PR00071">
    <property type="entry name" value="HMGCOARDTASE"/>
</dbReference>
<dbReference type="PANTHER" id="PTHR10572:SF24">
    <property type="entry name" value="3-HYDROXY-3-METHYLGLUTARYL-COENZYME A REDUCTASE"/>
    <property type="match status" value="1"/>
</dbReference>
<dbReference type="FunFam" id="1.10.3270.10:FF:000001">
    <property type="entry name" value="3-hydroxy-3-methylglutaryl coenzyme A reductase"/>
    <property type="match status" value="1"/>
</dbReference>
<feature type="transmembrane region" description="Helical" evidence="9">
    <location>
        <begin position="341"/>
        <end position="359"/>
    </location>
</feature>
<dbReference type="InterPro" id="IPR000731">
    <property type="entry name" value="SSD"/>
</dbReference>
<dbReference type="PROSITE" id="PS00318">
    <property type="entry name" value="HMG_COA_REDUCTASE_2"/>
    <property type="match status" value="1"/>
</dbReference>
<evidence type="ECO:0000256" key="4">
    <source>
        <dbReference type="ARBA" id="ARBA00022824"/>
    </source>
</evidence>
<dbReference type="InterPro" id="IPR023076">
    <property type="entry name" value="HMG_CoA_Rdtase_CS"/>
</dbReference>
<evidence type="ECO:0000256" key="2">
    <source>
        <dbReference type="ARBA" id="ARBA00007661"/>
    </source>
</evidence>
<dbReference type="InterPro" id="IPR002202">
    <property type="entry name" value="HMG_CoA_Rdtase"/>
</dbReference>
<comment type="pathway">
    <text evidence="9">Metabolic intermediate biosynthesis; (R)-mevalonate biosynthesis; (R)-mevalonate from acetyl-CoA: step 3/3.</text>
</comment>
<dbReference type="PANTHER" id="PTHR10572">
    <property type="entry name" value="3-HYDROXY-3-METHYLGLUTARYL-COENZYME A REDUCTASE"/>
    <property type="match status" value="1"/>
</dbReference>
<keyword evidence="6 9" id="KW-1133">Transmembrane helix</keyword>
<keyword evidence="3 9" id="KW-0812">Transmembrane</keyword>
<comment type="catalytic activity">
    <reaction evidence="9">
        <text>(R)-mevalonate + 2 NADP(+) + CoA = (3S)-3-hydroxy-3-methylglutaryl-CoA + 2 NADPH + 2 H(+)</text>
        <dbReference type="Rhea" id="RHEA:15989"/>
        <dbReference type="ChEBI" id="CHEBI:15378"/>
        <dbReference type="ChEBI" id="CHEBI:36464"/>
        <dbReference type="ChEBI" id="CHEBI:43074"/>
        <dbReference type="ChEBI" id="CHEBI:57287"/>
        <dbReference type="ChEBI" id="CHEBI:57783"/>
        <dbReference type="ChEBI" id="CHEBI:58349"/>
        <dbReference type="EC" id="1.1.1.34"/>
    </reaction>
</comment>
<comment type="similarity">
    <text evidence="2 9">Belongs to the HMG-CoA reductase family.</text>
</comment>
<dbReference type="InterPro" id="IPR025583">
    <property type="entry name" value="HMG-CoA_N_dom"/>
</dbReference>
<dbReference type="UniPathway" id="UPA00058">
    <property type="reaction ID" value="UER00103"/>
</dbReference>
<feature type="transmembrane region" description="Helical" evidence="9">
    <location>
        <begin position="412"/>
        <end position="432"/>
    </location>
</feature>
<evidence type="ECO:0000256" key="3">
    <source>
        <dbReference type="ARBA" id="ARBA00022692"/>
    </source>
</evidence>
<keyword evidence="5 9" id="KW-0521">NADP</keyword>
<dbReference type="Pfam" id="PF00368">
    <property type="entry name" value="HMG-CoA_red"/>
    <property type="match status" value="1"/>
</dbReference>
<evidence type="ECO:0000256" key="10">
    <source>
        <dbReference type="SAM" id="MobiDB-lite"/>
    </source>
</evidence>
<gene>
    <name evidence="12" type="ORF">GNLVRS02_ARAD1D41008g</name>
</gene>
<dbReference type="GO" id="GO:0006696">
    <property type="term" value="P:ergosterol biosynthetic process"/>
    <property type="evidence" value="ECO:0007669"/>
    <property type="project" value="TreeGrafter"/>
</dbReference>
<feature type="transmembrane region" description="Helical" evidence="9">
    <location>
        <begin position="204"/>
        <end position="228"/>
    </location>
</feature>
<feature type="region of interest" description="Disordered" evidence="10">
    <location>
        <begin position="1004"/>
        <end position="1025"/>
    </location>
</feature>
<dbReference type="EC" id="1.1.1.34" evidence="9"/>
<dbReference type="PROSITE" id="PS50065">
    <property type="entry name" value="HMG_COA_REDUCTASE_4"/>
    <property type="match status" value="1"/>
</dbReference>
<dbReference type="SUPFAM" id="SSF55035">
    <property type="entry name" value="NAD-binding domain of HMG-CoA reductase"/>
    <property type="match status" value="1"/>
</dbReference>
<evidence type="ECO:0000256" key="5">
    <source>
        <dbReference type="ARBA" id="ARBA00022857"/>
    </source>
</evidence>
<reference evidence="12" key="1">
    <citation type="submission" date="2014-02" db="EMBL/GenBank/DDBJ databases">
        <authorList>
            <person name="Genoscope - CEA"/>
        </authorList>
    </citation>
    <scope>NUCLEOTIDE SEQUENCE</scope>
    <source>
        <strain evidence="12">LS3</strain>
    </source>
</reference>
<dbReference type="PROSITE" id="PS50156">
    <property type="entry name" value="SSD"/>
    <property type="match status" value="1"/>
</dbReference>
<evidence type="ECO:0000256" key="1">
    <source>
        <dbReference type="ARBA" id="ARBA00004477"/>
    </source>
</evidence>
<dbReference type="GO" id="GO:0015936">
    <property type="term" value="P:coenzyme A metabolic process"/>
    <property type="evidence" value="ECO:0007669"/>
    <property type="project" value="InterPro"/>
</dbReference>